<gene>
    <name evidence="1" type="ORF">PCO31111_02505</name>
</gene>
<accession>A0A5E4V6Z2</accession>
<keyword evidence="1" id="KW-0489">Methyltransferase</keyword>
<dbReference type="Proteomes" id="UP000383971">
    <property type="component" value="Unassembled WGS sequence"/>
</dbReference>
<sequence length="67" mass="7160">MAQNIYGNPEFFAGYRQLPPVADMASGTGVFCLGSVAVKCGSPSRGWVRLPYLTRMPGFAPSCGSRM</sequence>
<organism evidence="1 2">
    <name type="scientific">Pandoraea communis</name>
    <dbReference type="NCBI Taxonomy" id="2508297"/>
    <lineage>
        <taxon>Bacteria</taxon>
        <taxon>Pseudomonadati</taxon>
        <taxon>Pseudomonadota</taxon>
        <taxon>Betaproteobacteria</taxon>
        <taxon>Burkholderiales</taxon>
        <taxon>Burkholderiaceae</taxon>
        <taxon>Pandoraea</taxon>
    </lineage>
</organism>
<name>A0A5E4V6Z2_9BURK</name>
<evidence type="ECO:0000313" key="1">
    <source>
        <dbReference type="EMBL" id="VVE08027.1"/>
    </source>
</evidence>
<protein>
    <submittedName>
        <fullName evidence="1">SAM-dependent methyltransferase</fullName>
    </submittedName>
</protein>
<evidence type="ECO:0000313" key="2">
    <source>
        <dbReference type="Proteomes" id="UP000383971"/>
    </source>
</evidence>
<dbReference type="GO" id="GO:0032259">
    <property type="term" value="P:methylation"/>
    <property type="evidence" value="ECO:0007669"/>
    <property type="project" value="UniProtKB-KW"/>
</dbReference>
<dbReference type="AlphaFoldDB" id="A0A5E4V6Z2"/>
<reference evidence="1 2" key="1">
    <citation type="submission" date="2019-08" db="EMBL/GenBank/DDBJ databases">
        <authorList>
            <person name="Peeters C."/>
        </authorList>
    </citation>
    <scope>NUCLEOTIDE SEQUENCE [LARGE SCALE GENOMIC DNA]</scope>
    <source>
        <strain evidence="1 2">LMG 31111</strain>
    </source>
</reference>
<dbReference type="GO" id="GO:0008168">
    <property type="term" value="F:methyltransferase activity"/>
    <property type="evidence" value="ECO:0007669"/>
    <property type="project" value="UniProtKB-KW"/>
</dbReference>
<dbReference type="EMBL" id="CABPSE010000007">
    <property type="protein sequence ID" value="VVE08027.1"/>
    <property type="molecule type" value="Genomic_DNA"/>
</dbReference>
<proteinExistence type="predicted"/>
<keyword evidence="1" id="KW-0808">Transferase</keyword>
<keyword evidence="2" id="KW-1185">Reference proteome</keyword>